<dbReference type="OrthoDB" id="3437539at2759"/>
<feature type="region of interest" description="Disordered" evidence="1">
    <location>
        <begin position="152"/>
        <end position="182"/>
    </location>
</feature>
<dbReference type="HOGENOM" id="CLU_963445_0_0_1"/>
<evidence type="ECO:0000313" key="2">
    <source>
        <dbReference type="EMBL" id="KIN08295.1"/>
    </source>
</evidence>
<keyword evidence="3" id="KW-1185">Reference proteome</keyword>
<dbReference type="InParanoid" id="A0A0C3HZL8"/>
<proteinExistence type="predicted"/>
<dbReference type="AlphaFoldDB" id="A0A0C3HZL8"/>
<protein>
    <submittedName>
        <fullName evidence="2">Uncharacterized protein</fullName>
    </submittedName>
</protein>
<evidence type="ECO:0000313" key="3">
    <source>
        <dbReference type="Proteomes" id="UP000054321"/>
    </source>
</evidence>
<feature type="region of interest" description="Disordered" evidence="1">
    <location>
        <begin position="1"/>
        <end position="24"/>
    </location>
</feature>
<dbReference type="EMBL" id="KN832870">
    <property type="protein sequence ID" value="KIN08295.1"/>
    <property type="molecule type" value="Genomic_DNA"/>
</dbReference>
<dbReference type="Proteomes" id="UP000054321">
    <property type="component" value="Unassembled WGS sequence"/>
</dbReference>
<name>A0A0C3HZL8_OIDMZ</name>
<reference evidence="3" key="2">
    <citation type="submission" date="2015-01" db="EMBL/GenBank/DDBJ databases">
        <title>Evolutionary Origins and Diversification of the Mycorrhizal Mutualists.</title>
        <authorList>
            <consortium name="DOE Joint Genome Institute"/>
            <consortium name="Mycorrhizal Genomics Consortium"/>
            <person name="Kohler A."/>
            <person name="Kuo A."/>
            <person name="Nagy L.G."/>
            <person name="Floudas D."/>
            <person name="Copeland A."/>
            <person name="Barry K.W."/>
            <person name="Cichocki N."/>
            <person name="Veneault-Fourrey C."/>
            <person name="LaButti K."/>
            <person name="Lindquist E.A."/>
            <person name="Lipzen A."/>
            <person name="Lundell T."/>
            <person name="Morin E."/>
            <person name="Murat C."/>
            <person name="Riley R."/>
            <person name="Ohm R."/>
            <person name="Sun H."/>
            <person name="Tunlid A."/>
            <person name="Henrissat B."/>
            <person name="Grigoriev I.V."/>
            <person name="Hibbett D.S."/>
            <person name="Martin F."/>
        </authorList>
    </citation>
    <scope>NUCLEOTIDE SEQUENCE [LARGE SCALE GENOMIC DNA]</scope>
    <source>
        <strain evidence="3">Zn</strain>
    </source>
</reference>
<evidence type="ECO:0000256" key="1">
    <source>
        <dbReference type="SAM" id="MobiDB-lite"/>
    </source>
</evidence>
<feature type="compositionally biased region" description="Basic and acidic residues" evidence="1">
    <location>
        <begin position="152"/>
        <end position="161"/>
    </location>
</feature>
<gene>
    <name evidence="2" type="ORF">OIDMADRAFT_48162</name>
</gene>
<reference evidence="2 3" key="1">
    <citation type="submission" date="2014-04" db="EMBL/GenBank/DDBJ databases">
        <authorList>
            <consortium name="DOE Joint Genome Institute"/>
            <person name="Kuo A."/>
            <person name="Martino E."/>
            <person name="Perotto S."/>
            <person name="Kohler A."/>
            <person name="Nagy L.G."/>
            <person name="Floudas D."/>
            <person name="Copeland A."/>
            <person name="Barry K.W."/>
            <person name="Cichocki N."/>
            <person name="Veneault-Fourrey C."/>
            <person name="LaButti K."/>
            <person name="Lindquist E.A."/>
            <person name="Lipzen A."/>
            <person name="Lundell T."/>
            <person name="Morin E."/>
            <person name="Murat C."/>
            <person name="Sun H."/>
            <person name="Tunlid A."/>
            <person name="Henrissat B."/>
            <person name="Grigoriev I.V."/>
            <person name="Hibbett D.S."/>
            <person name="Martin F."/>
            <person name="Nordberg H.P."/>
            <person name="Cantor M.N."/>
            <person name="Hua S.X."/>
        </authorList>
    </citation>
    <scope>NUCLEOTIDE SEQUENCE [LARGE SCALE GENOMIC DNA]</scope>
    <source>
        <strain evidence="2 3">Zn</strain>
    </source>
</reference>
<accession>A0A0C3HZL8</accession>
<organism evidence="2 3">
    <name type="scientific">Oidiodendron maius (strain Zn)</name>
    <dbReference type="NCBI Taxonomy" id="913774"/>
    <lineage>
        <taxon>Eukaryota</taxon>
        <taxon>Fungi</taxon>
        <taxon>Dikarya</taxon>
        <taxon>Ascomycota</taxon>
        <taxon>Pezizomycotina</taxon>
        <taxon>Leotiomycetes</taxon>
        <taxon>Leotiomycetes incertae sedis</taxon>
        <taxon>Myxotrichaceae</taxon>
        <taxon>Oidiodendron</taxon>
    </lineage>
</organism>
<sequence length="289" mass="33017">MADKRLESESKADLSHKPNNEKVMGGEKDHVFKCKRCSPHIATENASWNHTREQNMDKPLEHRCTTSQIGIVQAVTTTTLRISNNLHDFFSGQIVGRDYKWNDSRKYIFQERKYWGKRKHKGIDDADAKKVMRRVQKGLPYYNDYIWGDQTRKPEAKREAKPAGIVSRDMKPGDSTPTREGMNKGKLSEIVSEDLLGTGEKPITAGISDDCGLPAINGKRRRILHSVPLASKATDSNTSNEDETPVSTEYKKWIKECYMKWMLPHHQDLQWQGYAFGPGADPNAKLEIW</sequence>
<feature type="region of interest" description="Disordered" evidence="1">
    <location>
        <begin position="227"/>
        <end position="246"/>
    </location>
</feature>